<proteinExistence type="predicted"/>
<dbReference type="WBParaSite" id="L893_g18388.t1">
    <property type="protein sequence ID" value="L893_g18388.t1"/>
    <property type="gene ID" value="L893_g18388"/>
</dbReference>
<sequence length="102" mass="11359">MTDELKIVFIGAPVGYTRFSLPLHGAINPLIRVPRASDDAVGKSGESEALLTHAPNFIDPRRCRLLFNQRPEGLSRDVYDVVAVWLTITFFSGVISERESPF</sequence>
<protein>
    <submittedName>
        <fullName evidence="2">Guanylate kinase-like domain-containing protein</fullName>
    </submittedName>
</protein>
<evidence type="ECO:0000313" key="2">
    <source>
        <dbReference type="WBParaSite" id="L893_g18388.t1"/>
    </source>
</evidence>
<keyword evidence="1" id="KW-1185">Reference proteome</keyword>
<dbReference type="Proteomes" id="UP000095287">
    <property type="component" value="Unplaced"/>
</dbReference>
<accession>A0A1I7YPH6</accession>
<name>A0A1I7YPH6_9BILA</name>
<evidence type="ECO:0000313" key="1">
    <source>
        <dbReference type="Proteomes" id="UP000095287"/>
    </source>
</evidence>
<reference evidence="2" key="1">
    <citation type="submission" date="2016-11" db="UniProtKB">
        <authorList>
            <consortium name="WormBaseParasite"/>
        </authorList>
    </citation>
    <scope>IDENTIFICATION</scope>
</reference>
<organism evidence="1 2">
    <name type="scientific">Steinernema glaseri</name>
    <dbReference type="NCBI Taxonomy" id="37863"/>
    <lineage>
        <taxon>Eukaryota</taxon>
        <taxon>Metazoa</taxon>
        <taxon>Ecdysozoa</taxon>
        <taxon>Nematoda</taxon>
        <taxon>Chromadorea</taxon>
        <taxon>Rhabditida</taxon>
        <taxon>Tylenchina</taxon>
        <taxon>Panagrolaimomorpha</taxon>
        <taxon>Strongyloidoidea</taxon>
        <taxon>Steinernematidae</taxon>
        <taxon>Steinernema</taxon>
    </lineage>
</organism>
<dbReference type="AlphaFoldDB" id="A0A1I7YPH6"/>